<organism evidence="1 2">
    <name type="scientific">Macrococcus lamae</name>
    <dbReference type="NCBI Taxonomy" id="198484"/>
    <lineage>
        <taxon>Bacteria</taxon>
        <taxon>Bacillati</taxon>
        <taxon>Bacillota</taxon>
        <taxon>Bacilli</taxon>
        <taxon>Bacillales</taxon>
        <taxon>Staphylococcaceae</taxon>
        <taxon>Macrococcus</taxon>
    </lineage>
</organism>
<dbReference type="OrthoDB" id="2185101at2"/>
<dbReference type="Proteomes" id="UP000294802">
    <property type="component" value="Unassembled WGS sequence"/>
</dbReference>
<dbReference type="PANTHER" id="PTHR48100:SF1">
    <property type="entry name" value="HISTIDINE PHOSPHATASE FAMILY PROTEIN-RELATED"/>
    <property type="match status" value="1"/>
</dbReference>
<sequence length="189" mass="22300">MSIIYFVRHAERDVSIKTDETAPLTAKGHEDADKIKNFFTDKNIQAIYSSPYQRTIHTIEPTAFFLDLPINLIDNFHERKIGSWIDDFNVYAEQQWKDFDYKRQDGESLNDVYNRLISSYNRIEKELAGNTIICGHGTAFAILFHHLTDKQFGYQQWSSMKMPDIYSYDVETKELRNVQYSNQDDYNDK</sequence>
<dbReference type="SUPFAM" id="SSF53254">
    <property type="entry name" value="Phosphoglycerate mutase-like"/>
    <property type="match status" value="1"/>
</dbReference>
<dbReference type="Pfam" id="PF00300">
    <property type="entry name" value="His_Phos_1"/>
    <property type="match status" value="1"/>
</dbReference>
<dbReference type="PANTHER" id="PTHR48100">
    <property type="entry name" value="BROAD-SPECIFICITY PHOSPHATASE YOR283W-RELATED"/>
    <property type="match status" value="1"/>
</dbReference>
<dbReference type="GO" id="GO:0005737">
    <property type="term" value="C:cytoplasm"/>
    <property type="evidence" value="ECO:0007669"/>
    <property type="project" value="TreeGrafter"/>
</dbReference>
<keyword evidence="2" id="KW-1185">Reference proteome</keyword>
<dbReference type="InterPro" id="IPR050275">
    <property type="entry name" value="PGM_Phosphatase"/>
</dbReference>
<accession>A0A4R6BS90</accession>
<evidence type="ECO:0000313" key="2">
    <source>
        <dbReference type="Proteomes" id="UP000294802"/>
    </source>
</evidence>
<evidence type="ECO:0000313" key="1">
    <source>
        <dbReference type="EMBL" id="TDM05223.1"/>
    </source>
</evidence>
<name>A0A4R6BS90_9STAP</name>
<dbReference type="SMART" id="SM00855">
    <property type="entry name" value="PGAM"/>
    <property type="match status" value="1"/>
</dbReference>
<dbReference type="RefSeq" id="WP_133444623.1">
    <property type="nucleotide sequence ID" value="NZ_SCWB01000023.1"/>
</dbReference>
<dbReference type="InterPro" id="IPR029033">
    <property type="entry name" value="His_PPase_superfam"/>
</dbReference>
<dbReference type="AlphaFoldDB" id="A0A4R6BS90"/>
<dbReference type="EMBL" id="SCWB01000023">
    <property type="protein sequence ID" value="TDM05223.1"/>
    <property type="molecule type" value="Genomic_DNA"/>
</dbReference>
<dbReference type="InterPro" id="IPR013078">
    <property type="entry name" value="His_Pase_superF_clade-1"/>
</dbReference>
<gene>
    <name evidence="1" type="ORF">ERX29_10470</name>
</gene>
<proteinExistence type="predicted"/>
<comment type="caution">
    <text evidence="1">The sequence shown here is derived from an EMBL/GenBank/DDBJ whole genome shotgun (WGS) entry which is preliminary data.</text>
</comment>
<dbReference type="GO" id="GO:0016791">
    <property type="term" value="F:phosphatase activity"/>
    <property type="evidence" value="ECO:0007669"/>
    <property type="project" value="TreeGrafter"/>
</dbReference>
<protein>
    <submittedName>
        <fullName evidence="1">Histidine phosphatase family protein</fullName>
    </submittedName>
</protein>
<reference evidence="1 2" key="1">
    <citation type="submission" date="2019-01" db="EMBL/GenBank/DDBJ databases">
        <title>Draft genome sequences of the type strains of six Macrococcus species.</title>
        <authorList>
            <person name="Mazhar S."/>
            <person name="Altermann E."/>
            <person name="Hill C."/>
            <person name="Mcauliffe O."/>
        </authorList>
    </citation>
    <scope>NUCLEOTIDE SEQUENCE [LARGE SCALE GENOMIC DNA]</scope>
    <source>
        <strain evidence="1 2">CCM4815</strain>
    </source>
</reference>
<dbReference type="Gene3D" id="3.40.50.1240">
    <property type="entry name" value="Phosphoglycerate mutase-like"/>
    <property type="match status" value="1"/>
</dbReference>
<dbReference type="CDD" id="cd07067">
    <property type="entry name" value="HP_PGM_like"/>
    <property type="match status" value="1"/>
</dbReference>